<feature type="region of interest" description="Disordered" evidence="1">
    <location>
        <begin position="28"/>
        <end position="59"/>
    </location>
</feature>
<keyword evidence="3" id="KW-1185">Reference proteome</keyword>
<reference evidence="2 3" key="1">
    <citation type="journal article" date="2021" name="Elife">
        <title>Chloroplast acquisition without the gene transfer in kleptoplastic sea slugs, Plakobranchus ocellatus.</title>
        <authorList>
            <person name="Maeda T."/>
            <person name="Takahashi S."/>
            <person name="Yoshida T."/>
            <person name="Shimamura S."/>
            <person name="Takaki Y."/>
            <person name="Nagai Y."/>
            <person name="Toyoda A."/>
            <person name="Suzuki Y."/>
            <person name="Arimoto A."/>
            <person name="Ishii H."/>
            <person name="Satoh N."/>
            <person name="Nishiyama T."/>
            <person name="Hasebe M."/>
            <person name="Maruyama T."/>
            <person name="Minagawa J."/>
            <person name="Obokata J."/>
            <person name="Shigenobu S."/>
        </authorList>
    </citation>
    <scope>NUCLEOTIDE SEQUENCE [LARGE SCALE GENOMIC DNA]</scope>
</reference>
<dbReference type="EMBL" id="BLXT01007641">
    <property type="protein sequence ID" value="GFO40798.1"/>
    <property type="molecule type" value="Genomic_DNA"/>
</dbReference>
<gene>
    <name evidence="2" type="ORF">PoB_006730300</name>
</gene>
<proteinExistence type="predicted"/>
<feature type="compositionally biased region" description="Low complexity" evidence="1">
    <location>
        <begin position="28"/>
        <end position="38"/>
    </location>
</feature>
<comment type="caution">
    <text evidence="2">The sequence shown here is derived from an EMBL/GenBank/DDBJ whole genome shotgun (WGS) entry which is preliminary data.</text>
</comment>
<evidence type="ECO:0000256" key="1">
    <source>
        <dbReference type="SAM" id="MobiDB-lite"/>
    </source>
</evidence>
<evidence type="ECO:0000313" key="2">
    <source>
        <dbReference type="EMBL" id="GFO40798.1"/>
    </source>
</evidence>
<dbReference type="Proteomes" id="UP000735302">
    <property type="component" value="Unassembled WGS sequence"/>
</dbReference>
<protein>
    <submittedName>
        <fullName evidence="2">Uncharacterized protein</fullName>
    </submittedName>
</protein>
<name>A0AAV4D977_9GAST</name>
<evidence type="ECO:0000313" key="3">
    <source>
        <dbReference type="Proteomes" id="UP000735302"/>
    </source>
</evidence>
<accession>A0AAV4D977</accession>
<sequence length="126" mass="13953">MKRALMNMKTSARLYIIERRLSSVSGDAVSADVSNDVNGEQPQALNAKGDGGSDPKPVKERVVPSQLEVLRKMAQDRDFVGFTPFLRACHVYKTFAVSKVKGGNYDLKTPQAASSFEIETNKRKNF</sequence>
<organism evidence="2 3">
    <name type="scientific">Plakobranchus ocellatus</name>
    <dbReference type="NCBI Taxonomy" id="259542"/>
    <lineage>
        <taxon>Eukaryota</taxon>
        <taxon>Metazoa</taxon>
        <taxon>Spiralia</taxon>
        <taxon>Lophotrochozoa</taxon>
        <taxon>Mollusca</taxon>
        <taxon>Gastropoda</taxon>
        <taxon>Heterobranchia</taxon>
        <taxon>Euthyneura</taxon>
        <taxon>Panpulmonata</taxon>
        <taxon>Sacoglossa</taxon>
        <taxon>Placobranchoidea</taxon>
        <taxon>Plakobranchidae</taxon>
        <taxon>Plakobranchus</taxon>
    </lineage>
</organism>
<dbReference type="AlphaFoldDB" id="A0AAV4D977"/>